<protein>
    <submittedName>
        <fullName evidence="1">Uncharacterized protein</fullName>
    </submittedName>
</protein>
<dbReference type="Proteomes" id="UP000630936">
    <property type="component" value="Unassembled WGS sequence"/>
</dbReference>
<gene>
    <name evidence="1" type="ORF">GCM10010387_57870</name>
</gene>
<comment type="caution">
    <text evidence="1">The sequence shown here is derived from an EMBL/GenBank/DDBJ whole genome shotgun (WGS) entry which is preliminary data.</text>
</comment>
<sequence length="239" mass="25886">MIRSDSVNTVARQGALGPFARTAAARRGRRDGARGVPRVPLAAAGAAPPGIGTGTGTGIGAVPVPLAVLPDTDPVLLTPYVTVVRQTARRATEQLRATLIRREHGLLTRLRAESVRVVTQYDVRLDPMPAALARYGHWVGQWRTSTDVCRSRAQAVVDRSNQQLACYWEGLCASHQQLSRLGRGPGPDWLPGRMELDESWRRPETWLLDDDADAGTATSRALRILDRQNSGSAGGRTAR</sequence>
<accession>A0A918QM92</accession>
<reference evidence="1" key="2">
    <citation type="submission" date="2020-09" db="EMBL/GenBank/DDBJ databases">
        <authorList>
            <person name="Sun Q."/>
            <person name="Ohkuma M."/>
        </authorList>
    </citation>
    <scope>NUCLEOTIDE SEQUENCE</scope>
    <source>
        <strain evidence="1">JCM 4988</strain>
    </source>
</reference>
<proteinExistence type="predicted"/>
<organism evidence="1 2">
    <name type="scientific">Streptomyces inusitatus</name>
    <dbReference type="NCBI Taxonomy" id="68221"/>
    <lineage>
        <taxon>Bacteria</taxon>
        <taxon>Bacillati</taxon>
        <taxon>Actinomycetota</taxon>
        <taxon>Actinomycetes</taxon>
        <taxon>Kitasatosporales</taxon>
        <taxon>Streptomycetaceae</taxon>
        <taxon>Streptomyces</taxon>
    </lineage>
</organism>
<evidence type="ECO:0000313" key="1">
    <source>
        <dbReference type="EMBL" id="GGZ56285.1"/>
    </source>
</evidence>
<keyword evidence="2" id="KW-1185">Reference proteome</keyword>
<reference evidence="1" key="1">
    <citation type="journal article" date="2014" name="Int. J. Syst. Evol. Microbiol.">
        <title>Complete genome sequence of Corynebacterium casei LMG S-19264T (=DSM 44701T), isolated from a smear-ripened cheese.</title>
        <authorList>
            <consortium name="US DOE Joint Genome Institute (JGI-PGF)"/>
            <person name="Walter F."/>
            <person name="Albersmeier A."/>
            <person name="Kalinowski J."/>
            <person name="Ruckert C."/>
        </authorList>
    </citation>
    <scope>NUCLEOTIDE SEQUENCE</scope>
    <source>
        <strain evidence="1">JCM 4988</strain>
    </source>
</reference>
<name>A0A918QM92_9ACTN</name>
<dbReference type="EMBL" id="BMWG01000025">
    <property type="protein sequence ID" value="GGZ56285.1"/>
    <property type="molecule type" value="Genomic_DNA"/>
</dbReference>
<dbReference type="AlphaFoldDB" id="A0A918QM92"/>
<dbReference type="RefSeq" id="WP_190126206.1">
    <property type="nucleotide sequence ID" value="NZ_BMWG01000025.1"/>
</dbReference>
<evidence type="ECO:0000313" key="2">
    <source>
        <dbReference type="Proteomes" id="UP000630936"/>
    </source>
</evidence>